<evidence type="ECO:0000256" key="9">
    <source>
        <dbReference type="ARBA" id="ARBA00048988"/>
    </source>
</evidence>
<feature type="domain" description="Helicase ATP-binding" evidence="12">
    <location>
        <begin position="112"/>
        <end position="285"/>
    </location>
</feature>
<feature type="domain" description="Helicase C-terminal" evidence="13">
    <location>
        <begin position="373"/>
        <end position="584"/>
    </location>
</feature>
<keyword evidence="3" id="KW-0227">DNA damage</keyword>
<proteinExistence type="predicted"/>
<dbReference type="InterPro" id="IPR027417">
    <property type="entry name" value="P-loop_NTPase"/>
</dbReference>
<evidence type="ECO:0000256" key="6">
    <source>
        <dbReference type="ARBA" id="ARBA00022840"/>
    </source>
</evidence>
<dbReference type="InterPro" id="IPR014001">
    <property type="entry name" value="Helicase_ATP-bd"/>
</dbReference>
<evidence type="ECO:0000256" key="1">
    <source>
        <dbReference type="ARBA" id="ARBA00004123"/>
    </source>
</evidence>
<dbReference type="Gene3D" id="1.10.3380.20">
    <property type="match status" value="1"/>
</dbReference>
<evidence type="ECO:0000256" key="11">
    <source>
        <dbReference type="SAM" id="SignalP"/>
    </source>
</evidence>
<keyword evidence="4" id="KW-0378">Hydrolase</keyword>
<dbReference type="PANTHER" id="PTHR47961">
    <property type="entry name" value="DNA POLYMERASE THETA, PUTATIVE (AFU_ORTHOLOGUE AFUA_1G05260)-RELATED"/>
    <property type="match status" value="1"/>
</dbReference>
<dbReference type="Pfam" id="PF20470">
    <property type="entry name" value="HTH_61"/>
    <property type="match status" value="1"/>
</dbReference>
<evidence type="ECO:0000256" key="5">
    <source>
        <dbReference type="ARBA" id="ARBA00022806"/>
    </source>
</evidence>
<keyword evidence="5" id="KW-0347">Helicase</keyword>
<accession>A0A8E0VLK6</accession>
<dbReference type="PROSITE" id="PS51192">
    <property type="entry name" value="HELICASE_ATP_BIND_1"/>
    <property type="match status" value="1"/>
</dbReference>
<evidence type="ECO:0000313" key="15">
    <source>
        <dbReference type="Proteomes" id="UP000728185"/>
    </source>
</evidence>
<dbReference type="CDD" id="cd18026">
    <property type="entry name" value="DEXHc_POLQ-like"/>
    <property type="match status" value="1"/>
</dbReference>
<feature type="region of interest" description="Disordered" evidence="10">
    <location>
        <begin position="972"/>
        <end position="1003"/>
    </location>
</feature>
<protein>
    <submittedName>
        <fullName evidence="14">Putative DNA polymerase theta</fullName>
    </submittedName>
</protein>
<dbReference type="CDD" id="cd18795">
    <property type="entry name" value="SF2_C_Ski2"/>
    <property type="match status" value="1"/>
</dbReference>
<dbReference type="Gene3D" id="3.40.50.300">
    <property type="entry name" value="P-loop containing nucleotide triphosphate hydrolases"/>
    <property type="match status" value="2"/>
</dbReference>
<evidence type="ECO:0000256" key="4">
    <source>
        <dbReference type="ARBA" id="ARBA00022801"/>
    </source>
</evidence>
<dbReference type="PANTHER" id="PTHR47961:SF12">
    <property type="entry name" value="HELICASE POLQ-LIKE"/>
    <property type="match status" value="1"/>
</dbReference>
<evidence type="ECO:0000256" key="10">
    <source>
        <dbReference type="SAM" id="MobiDB-lite"/>
    </source>
</evidence>
<name>A0A8E0VLK6_9TREM</name>
<dbReference type="InterPro" id="IPR046931">
    <property type="entry name" value="HTH_61"/>
</dbReference>
<dbReference type="InterPro" id="IPR048960">
    <property type="entry name" value="POLQ-like_helical"/>
</dbReference>
<dbReference type="SMART" id="SM00490">
    <property type="entry name" value="HELICc"/>
    <property type="match status" value="1"/>
</dbReference>
<gene>
    <name evidence="14" type="ORF">FBUS_07597</name>
</gene>
<keyword evidence="2" id="KW-0547">Nucleotide-binding</keyword>
<dbReference type="SUPFAM" id="SSF158702">
    <property type="entry name" value="Sec63 N-terminal domain-like"/>
    <property type="match status" value="1"/>
</dbReference>
<dbReference type="PROSITE" id="PS51194">
    <property type="entry name" value="HELICASE_CTER"/>
    <property type="match status" value="1"/>
</dbReference>
<sequence length="1003" mass="110464">MGHFPSSPRASNVFVISFLNCFVLQPAMMEDVTTFSTPLHKLNPASRLSPNALKNQELSVLSFVDETLDNGRIENECAKQDFFGLPLRVRDLYTEQRGITQLYDWQNECLNITMRSNGANLVYSLPTSGGKTLVAEILMLRELLIHKKDVLFILPFVSIVQEKVRSLTSMGLELGFWVEEYAGNRGRIPPVKRRGSHSVLIATIEKAHSIVNALIDSKNLSDLGLVIVDELHMIGEGGSRGACLEMILTKTRLVSPTTRIIGMSATLANISDLTRFLDAQLYVNNFRPVKLIEYVKLGDHIYELTEDHDNSQSSLESHEEQMADRLIHRRMVNFQYPKQMLLRDPDHLVGLVTETLLGCSMHQTSIQSDHSSASPPSTKRFSCLVFCPTKVHCENTARMLAELLPPTACFPISQTNDPENLSVMEKMSQKRAELLQSLCIDSLPDSNAVGKVDELRACCPVLESTVPRGVAYHHGGLTQEERVTLEEGFADGTLSVLCCTSTLAAGVNLPARRVIIRKPYIGSSFITGSQYQQIVGRAGRAGLDSIGESVTILQPIDRLSFAQMLASIPRVNPNGSPSGATSAGLCCSSLLYENGKGMRQLLLSLIGLQIASTHNELLNAVRTTLFAIQARYAGYDRIEEVVNAELHALISRDLVIAVSTETHGISSPARTVHGDVKKLKFQATKLGRAAVRGGLDTDQVGPLLSDLRAAARGLNTSGPLHLLYLVAPPEVVDQIQVDWNVLYERISLLPPSEANIITLLGFPEGYVLWKAAGHPIRKKLDERPLRRLFVALALSELWQSGSSVPTWKVADRYHLSRGALQSLLSSAASLASCLAHALASEYASDEELWAFSHLLPQFATRLAYCVSSELLPLMELPGVKRSRARQLYNAGFCTLKDVACAEPCDLTTRLAPHLSRRKANDLIQTARMLVSERADAMRTEATELLAGFHPRSTMSQLADDFQFRQTYLTGQSAVNQGPVSNDEMPTRISTSVKAEEEDDDLFA</sequence>
<comment type="catalytic activity">
    <reaction evidence="9">
        <text>ATP + H2O = ADP + phosphate + H(+)</text>
        <dbReference type="Rhea" id="RHEA:13065"/>
        <dbReference type="ChEBI" id="CHEBI:15377"/>
        <dbReference type="ChEBI" id="CHEBI:15378"/>
        <dbReference type="ChEBI" id="CHEBI:30616"/>
        <dbReference type="ChEBI" id="CHEBI:43474"/>
        <dbReference type="ChEBI" id="CHEBI:456216"/>
        <dbReference type="EC" id="5.6.2.4"/>
    </reaction>
</comment>
<dbReference type="GO" id="GO:0006281">
    <property type="term" value="P:DNA repair"/>
    <property type="evidence" value="ECO:0007669"/>
    <property type="project" value="UniProtKB-KW"/>
</dbReference>
<evidence type="ECO:0000313" key="14">
    <source>
        <dbReference type="EMBL" id="KAA0192672.1"/>
    </source>
</evidence>
<dbReference type="InterPro" id="IPR001650">
    <property type="entry name" value="Helicase_C-like"/>
</dbReference>
<feature type="chain" id="PRO_5034788020" evidence="11">
    <location>
        <begin position="30"/>
        <end position="1003"/>
    </location>
</feature>
<dbReference type="GO" id="GO:0003676">
    <property type="term" value="F:nucleic acid binding"/>
    <property type="evidence" value="ECO:0007669"/>
    <property type="project" value="InterPro"/>
</dbReference>
<dbReference type="SUPFAM" id="SSF52540">
    <property type="entry name" value="P-loop containing nucleoside triphosphate hydrolases"/>
    <property type="match status" value="1"/>
</dbReference>
<comment type="subcellular location">
    <subcellularLocation>
        <location evidence="1">Nucleus</location>
    </subcellularLocation>
</comment>
<dbReference type="FunFam" id="3.40.50.300:FF:000813">
    <property type="entry name" value="helicase POLQ-like isoform X1"/>
    <property type="match status" value="1"/>
</dbReference>
<dbReference type="GO" id="GO:0005524">
    <property type="term" value="F:ATP binding"/>
    <property type="evidence" value="ECO:0007669"/>
    <property type="project" value="UniProtKB-KW"/>
</dbReference>
<dbReference type="InterPro" id="IPR011545">
    <property type="entry name" value="DEAD/DEAH_box_helicase_dom"/>
</dbReference>
<keyword evidence="7" id="KW-0234">DNA repair</keyword>
<keyword evidence="11" id="KW-0732">Signal</keyword>
<keyword evidence="6" id="KW-0067">ATP-binding</keyword>
<evidence type="ECO:0000256" key="3">
    <source>
        <dbReference type="ARBA" id="ARBA00022763"/>
    </source>
</evidence>
<organism evidence="14 15">
    <name type="scientific">Fasciolopsis buskii</name>
    <dbReference type="NCBI Taxonomy" id="27845"/>
    <lineage>
        <taxon>Eukaryota</taxon>
        <taxon>Metazoa</taxon>
        <taxon>Spiralia</taxon>
        <taxon>Lophotrochozoa</taxon>
        <taxon>Platyhelminthes</taxon>
        <taxon>Trematoda</taxon>
        <taxon>Digenea</taxon>
        <taxon>Plagiorchiida</taxon>
        <taxon>Echinostomata</taxon>
        <taxon>Echinostomatoidea</taxon>
        <taxon>Fasciolidae</taxon>
        <taxon>Fasciolopsis</taxon>
    </lineage>
</organism>
<dbReference type="EMBL" id="LUCM01005528">
    <property type="protein sequence ID" value="KAA0192672.1"/>
    <property type="molecule type" value="Genomic_DNA"/>
</dbReference>
<dbReference type="Pfam" id="PF00271">
    <property type="entry name" value="Helicase_C"/>
    <property type="match status" value="1"/>
</dbReference>
<dbReference type="AlphaFoldDB" id="A0A8E0VLK6"/>
<dbReference type="Pfam" id="PF00270">
    <property type="entry name" value="DEAD"/>
    <property type="match status" value="1"/>
</dbReference>
<evidence type="ECO:0000259" key="12">
    <source>
        <dbReference type="PROSITE" id="PS51192"/>
    </source>
</evidence>
<reference evidence="14" key="1">
    <citation type="submission" date="2019-05" db="EMBL/GenBank/DDBJ databases">
        <title>Annotation for the trematode Fasciolopsis buski.</title>
        <authorList>
            <person name="Choi Y.-J."/>
        </authorList>
    </citation>
    <scope>NUCLEOTIDE SEQUENCE</scope>
    <source>
        <strain evidence="14">HT</strain>
        <tissue evidence="14">Whole worm</tissue>
    </source>
</reference>
<evidence type="ECO:0000256" key="8">
    <source>
        <dbReference type="ARBA" id="ARBA00023242"/>
    </source>
</evidence>
<keyword evidence="15" id="KW-1185">Reference proteome</keyword>
<dbReference type="Proteomes" id="UP000728185">
    <property type="component" value="Unassembled WGS sequence"/>
</dbReference>
<evidence type="ECO:0000256" key="2">
    <source>
        <dbReference type="ARBA" id="ARBA00022741"/>
    </source>
</evidence>
<dbReference type="GO" id="GO:0043138">
    <property type="term" value="F:3'-5' DNA helicase activity"/>
    <property type="evidence" value="ECO:0007669"/>
    <property type="project" value="UniProtKB-EC"/>
</dbReference>
<dbReference type="Pfam" id="PF21099">
    <property type="entry name" value="POLQ_helical"/>
    <property type="match status" value="1"/>
</dbReference>
<dbReference type="InterPro" id="IPR050474">
    <property type="entry name" value="Hel308_SKI2-like"/>
</dbReference>
<dbReference type="GO" id="GO:0016787">
    <property type="term" value="F:hydrolase activity"/>
    <property type="evidence" value="ECO:0007669"/>
    <property type="project" value="UniProtKB-KW"/>
</dbReference>
<dbReference type="GO" id="GO:0005634">
    <property type="term" value="C:nucleus"/>
    <property type="evidence" value="ECO:0007669"/>
    <property type="project" value="UniProtKB-SubCell"/>
</dbReference>
<dbReference type="Gene3D" id="1.10.150.20">
    <property type="entry name" value="5' to 3' exonuclease, C-terminal subdomain"/>
    <property type="match status" value="1"/>
</dbReference>
<keyword evidence="8" id="KW-0539">Nucleus</keyword>
<evidence type="ECO:0000259" key="13">
    <source>
        <dbReference type="PROSITE" id="PS51194"/>
    </source>
</evidence>
<feature type="signal peptide" evidence="11">
    <location>
        <begin position="1"/>
        <end position="29"/>
    </location>
</feature>
<evidence type="ECO:0000256" key="7">
    <source>
        <dbReference type="ARBA" id="ARBA00023204"/>
    </source>
</evidence>
<dbReference type="OrthoDB" id="2320933at2759"/>
<comment type="caution">
    <text evidence="14">The sequence shown here is derived from an EMBL/GenBank/DDBJ whole genome shotgun (WGS) entry which is preliminary data.</text>
</comment>
<dbReference type="SMART" id="SM00487">
    <property type="entry name" value="DEXDc"/>
    <property type="match status" value="1"/>
</dbReference>